<feature type="region of interest" description="Disordered" evidence="1">
    <location>
        <begin position="209"/>
        <end position="228"/>
    </location>
</feature>
<comment type="caution">
    <text evidence="2">The sequence shown here is derived from an EMBL/GenBank/DDBJ whole genome shotgun (WGS) entry which is preliminary data.</text>
</comment>
<proteinExistence type="predicted"/>
<dbReference type="Proteomes" id="UP001320154">
    <property type="component" value="Unassembled WGS sequence"/>
</dbReference>
<gene>
    <name evidence="2" type="ORF">HOP60_15105</name>
</gene>
<dbReference type="Gene3D" id="3.40.50.10770">
    <property type="entry name" value="Hypothetical protein VC1899 like domain (Restriction endonuclease-like)"/>
    <property type="match status" value="1"/>
</dbReference>
<dbReference type="RefSeq" id="WP_234251091.1">
    <property type="nucleotide sequence ID" value="NZ_JABFTQ010000010.1"/>
</dbReference>
<organism evidence="2 3">
    <name type="scientific">Billgrantia desiderata</name>
    <dbReference type="NCBI Taxonomy" id="52021"/>
    <lineage>
        <taxon>Bacteria</taxon>
        <taxon>Pseudomonadati</taxon>
        <taxon>Pseudomonadota</taxon>
        <taxon>Gammaproteobacteria</taxon>
        <taxon>Oceanospirillales</taxon>
        <taxon>Halomonadaceae</taxon>
        <taxon>Billgrantia</taxon>
    </lineage>
</organism>
<accession>A0ABS9B7D4</accession>
<keyword evidence="3" id="KW-1185">Reference proteome</keyword>
<dbReference type="Gene3D" id="3.40.1350.10">
    <property type="match status" value="1"/>
</dbReference>
<evidence type="ECO:0000256" key="1">
    <source>
        <dbReference type="SAM" id="MobiDB-lite"/>
    </source>
</evidence>
<dbReference type="EMBL" id="JABFTQ010000010">
    <property type="protein sequence ID" value="MCE8048055.1"/>
    <property type="molecule type" value="Genomic_DNA"/>
</dbReference>
<reference evidence="2 3" key="1">
    <citation type="journal article" date="2021" name="Front. Microbiol.">
        <title>Aerobic Denitrification and Heterotrophic Sulfur Oxidation in the Genus Halomonas Revealed by Six Novel Species Characterizations and Genome-Based Analysis.</title>
        <authorList>
            <person name="Wang L."/>
            <person name="Shao Z."/>
        </authorList>
    </citation>
    <scope>NUCLEOTIDE SEQUENCE [LARGE SCALE GENOMIC DNA]</scope>
    <source>
        <strain evidence="2 3">MCCC 1A05748</strain>
    </source>
</reference>
<protein>
    <submittedName>
        <fullName evidence="2">DUF1887 family protein</fullName>
    </submittedName>
</protein>
<evidence type="ECO:0000313" key="2">
    <source>
        <dbReference type="EMBL" id="MCE8048055.1"/>
    </source>
</evidence>
<dbReference type="InterPro" id="IPR011856">
    <property type="entry name" value="tRNA_endonuc-like_dom_sf"/>
</dbReference>
<sequence>MSHLHVALVTERPEVSLIPILQLRPQRIVLVPCQASPQSAERLAILLRHEMDGKTQVEVSPTLATLDPLRCAEYANELADSLSREQFDEPNLSVTLDLGGCGTLTALLFQQAMRRCSADWLYVDTQAGALYRMACDSPDMPPEAMAIEPVLDVDRYLQANGHKRVRARSDSPSWRDACHRRKALTHYLAQHADRLAGLLGELHDMVHGSDGVLSPDPRSGAQLRPGGERQRLLATPNFPTTDALNVLDEANLLEWSSDDPQGVVIDTLEGALYLGGGWLTEFIWLSAQEAGLTQVCSEAHVLDLSVQHNREPVISDCLAVEHNQLLYVEWLIARSGAKVCLEQGLKRWQEILDHSAGLCATRVLLACGEFDEAKQRLTELQHHQGLQVEIVTSTELRHLPTLLAKWKEHGKWPGGRAS</sequence>
<name>A0ABS9B7D4_9GAMM</name>
<evidence type="ECO:0000313" key="3">
    <source>
        <dbReference type="Proteomes" id="UP001320154"/>
    </source>
</evidence>